<evidence type="ECO:0000256" key="1">
    <source>
        <dbReference type="ARBA" id="ARBA00022490"/>
    </source>
</evidence>
<evidence type="ECO:0000256" key="2">
    <source>
        <dbReference type="ARBA" id="ARBA00022555"/>
    </source>
</evidence>
<comment type="caution">
    <text evidence="9">Lacks conserved residue(s) required for the propagation of feature annotation.</text>
</comment>
<reference evidence="11 12" key="1">
    <citation type="submission" date="2018-07" db="EMBL/GenBank/DDBJ databases">
        <title>Genomic Encyclopedia of Type Strains, Phase IV (KMG-IV): sequencing the most valuable type-strain genomes for metagenomic binning, comparative biology and taxonomic classification.</title>
        <authorList>
            <person name="Goeker M."/>
        </authorList>
    </citation>
    <scope>NUCLEOTIDE SEQUENCE [LARGE SCALE GENOMIC DNA]</scope>
    <source>
        <strain evidence="11 12">DSM 103736</strain>
    </source>
</reference>
<keyword evidence="3 9" id="KW-0808">Transferase</keyword>
<accession>A0A370QRZ2</accession>
<dbReference type="FunFam" id="3.40.50.11040:FF:000003">
    <property type="entry name" value="tRNA(Met) cytidine acetyltransferase TmcA"/>
    <property type="match status" value="1"/>
</dbReference>
<organism evidence="11 12">
    <name type="scientific">Enterobacillus tribolii</name>
    <dbReference type="NCBI Taxonomy" id="1487935"/>
    <lineage>
        <taxon>Bacteria</taxon>
        <taxon>Pseudomonadati</taxon>
        <taxon>Pseudomonadota</taxon>
        <taxon>Gammaproteobacteria</taxon>
        <taxon>Enterobacterales</taxon>
        <taxon>Hafniaceae</taxon>
        <taxon>Enterobacillus</taxon>
    </lineage>
</organism>
<dbReference type="GO" id="GO:1904812">
    <property type="term" value="P:rRNA acetylation involved in maturation of SSU-rRNA"/>
    <property type="evidence" value="ECO:0007669"/>
    <property type="project" value="TreeGrafter"/>
</dbReference>
<dbReference type="GO" id="GO:0002101">
    <property type="term" value="P:tRNA wobble cytosine modification"/>
    <property type="evidence" value="ECO:0007669"/>
    <property type="project" value="UniProtKB-UniRule"/>
</dbReference>
<comment type="subcellular location">
    <subcellularLocation>
        <location evidence="9">Cytoplasm</location>
    </subcellularLocation>
</comment>
<comment type="similarity">
    <text evidence="9">Belongs to the TmcA family.</text>
</comment>
<dbReference type="SUPFAM" id="SSF52540">
    <property type="entry name" value="P-loop containing nucleoside triphosphate hydrolases"/>
    <property type="match status" value="1"/>
</dbReference>
<gene>
    <name evidence="9" type="primary">tmcA</name>
    <name evidence="11" type="ORF">C8D90_104147</name>
</gene>
<evidence type="ECO:0000256" key="5">
    <source>
        <dbReference type="ARBA" id="ARBA00022741"/>
    </source>
</evidence>
<dbReference type="GO" id="GO:1990883">
    <property type="term" value="F:18S rRNA cytidine N-acetyltransferase activity"/>
    <property type="evidence" value="ECO:0007669"/>
    <property type="project" value="TreeGrafter"/>
</dbReference>
<evidence type="ECO:0000256" key="6">
    <source>
        <dbReference type="ARBA" id="ARBA00022840"/>
    </source>
</evidence>
<feature type="binding site" evidence="9">
    <location>
        <begin position="462"/>
        <end position="464"/>
    </location>
    <ligand>
        <name>acetyl-CoA</name>
        <dbReference type="ChEBI" id="CHEBI:57288"/>
    </ligand>
</feature>
<evidence type="ECO:0000259" key="10">
    <source>
        <dbReference type="PROSITE" id="PS51186"/>
    </source>
</evidence>
<dbReference type="GO" id="GO:0005737">
    <property type="term" value="C:cytoplasm"/>
    <property type="evidence" value="ECO:0007669"/>
    <property type="project" value="UniProtKB-SubCell"/>
</dbReference>
<dbReference type="GO" id="GO:0051391">
    <property type="term" value="P:tRNA acetylation"/>
    <property type="evidence" value="ECO:0007669"/>
    <property type="project" value="UniProtKB-UniRule"/>
</dbReference>
<dbReference type="GO" id="GO:0000049">
    <property type="term" value="F:tRNA binding"/>
    <property type="evidence" value="ECO:0007669"/>
    <property type="project" value="UniProtKB-UniRule"/>
</dbReference>
<keyword evidence="6 9" id="KW-0067">ATP-binding</keyword>
<dbReference type="InterPro" id="IPR038321">
    <property type="entry name" value="TmcA_C_sf"/>
</dbReference>
<dbReference type="SUPFAM" id="SSF55729">
    <property type="entry name" value="Acyl-CoA N-acyltransferases (Nat)"/>
    <property type="match status" value="1"/>
</dbReference>
<dbReference type="Pfam" id="PF17176">
    <property type="entry name" value="tRNA_bind_3"/>
    <property type="match status" value="1"/>
</dbReference>
<evidence type="ECO:0000313" key="12">
    <source>
        <dbReference type="Proteomes" id="UP000254848"/>
    </source>
</evidence>
<dbReference type="GO" id="GO:0051392">
    <property type="term" value="F:tRNA cytidine N4-acetyltransferase activity"/>
    <property type="evidence" value="ECO:0007669"/>
    <property type="project" value="UniProtKB-UniRule"/>
</dbReference>
<dbReference type="EMBL" id="QRAP01000004">
    <property type="protein sequence ID" value="RDK91995.1"/>
    <property type="molecule type" value="Genomic_DNA"/>
</dbReference>
<keyword evidence="5 9" id="KW-0547">Nucleotide-binding</keyword>
<dbReference type="Gene3D" id="1.20.120.890">
    <property type="entry name" value="tRNA(Met) cytidine acetyltransferase, tail domain"/>
    <property type="match status" value="1"/>
</dbReference>
<name>A0A370QRZ2_9GAMM</name>
<keyword evidence="7 9" id="KW-0694">RNA-binding</keyword>
<evidence type="ECO:0000313" key="11">
    <source>
        <dbReference type="EMBL" id="RDK91995.1"/>
    </source>
</evidence>
<dbReference type="EC" id="2.3.1.193" evidence="9"/>
<keyword evidence="12" id="KW-1185">Reference proteome</keyword>
<comment type="catalytic activity">
    <reaction evidence="9">
        <text>cytidine(34) in elongator tRNA(Met) + acetyl-CoA + ATP + H2O = N(4)-acetylcytidine(34) in elongator tRNA(Met) + ADP + phosphate + CoA + H(+)</text>
        <dbReference type="Rhea" id="RHEA:43788"/>
        <dbReference type="Rhea" id="RHEA-COMP:10693"/>
        <dbReference type="Rhea" id="RHEA-COMP:10694"/>
        <dbReference type="ChEBI" id="CHEBI:15377"/>
        <dbReference type="ChEBI" id="CHEBI:15378"/>
        <dbReference type="ChEBI" id="CHEBI:30616"/>
        <dbReference type="ChEBI" id="CHEBI:43474"/>
        <dbReference type="ChEBI" id="CHEBI:57287"/>
        <dbReference type="ChEBI" id="CHEBI:57288"/>
        <dbReference type="ChEBI" id="CHEBI:74900"/>
        <dbReference type="ChEBI" id="CHEBI:82748"/>
        <dbReference type="ChEBI" id="CHEBI:456216"/>
        <dbReference type="EC" id="2.3.1.193"/>
    </reaction>
</comment>
<dbReference type="InterPro" id="IPR033442">
    <property type="entry name" value="TmcA_tRNA_bind"/>
</dbReference>
<feature type="binding site" evidence="9">
    <location>
        <position position="319"/>
    </location>
    <ligand>
        <name>ATP</name>
        <dbReference type="ChEBI" id="CHEBI:30616"/>
    </ligand>
</feature>
<comment type="function">
    <text evidence="9">Catalyzes the formation of N(4)-acetylcytidine (ac(4)C) at the wobble position of tRNA(Met), by using acetyl-CoA as an acetyl donor and ATP (or GTP).</text>
</comment>
<evidence type="ECO:0000256" key="9">
    <source>
        <dbReference type="HAMAP-Rule" id="MF_01886"/>
    </source>
</evidence>
<dbReference type="InterPro" id="IPR007807">
    <property type="entry name" value="TcmA/NAT10_helicase"/>
</dbReference>
<evidence type="ECO:0000256" key="3">
    <source>
        <dbReference type="ARBA" id="ARBA00022679"/>
    </source>
</evidence>
<dbReference type="Pfam" id="PF08351">
    <property type="entry name" value="TmcA_N"/>
    <property type="match status" value="1"/>
</dbReference>
<dbReference type="Pfam" id="PF05127">
    <property type="entry name" value="NAT10_TcmA_helicase"/>
    <property type="match status" value="1"/>
</dbReference>
<dbReference type="Gene3D" id="3.40.630.30">
    <property type="match status" value="1"/>
</dbReference>
<dbReference type="HAMAP" id="MF_01886">
    <property type="entry name" value="tRNA_acetyltr_TmcA"/>
    <property type="match status" value="1"/>
</dbReference>
<sequence>MISLSDFVPAMRQTGIRRVLILSGDASWRRGEARRLCAGLPALWIGEDAPQGMTCLSAAQARGMLGQETDHVVFDAGRGCHAEALAAAAGAMRAGSWLVLLVPPWEAWPSLPDDDSLRWNDAPQAIATPHFVAHFKQCCQTQPGIAVWRQGEAVALPSLPPLAPWMPPDGMPTAQQRQILHEILHQQEQVAVVTGVRGRGKSTLAGMLAARMPGRCRVTGPNRLAAAVLCRTTGDDIPFSAPDALLAQCREQPPEDEWLLIDEAAAIPAPLLMALTAYFPRILMTTTVQGYEGTGRGFILKVCADLPSCRQYTLEKPVRWGDADPLEAWLNALLLFEEPLLKARDETTACSLLSLTPAMWQTRPGIMQDFYTLLTSAHYRTTPLDLRRLMDAGGNTLHAALEQETLIGALWLVDEGGLPSSLAQAVWAGTRRPKGNLVAQSLAAHGGQSVAAQLRSRRVSRIAVFPDRRRRGIARRLLACALREAGAAGMDYVSVSFGYTPALWRFWHACGFRLVRFGTAREASSGCYTAMAMVPLSEAGQLLCERLTLRLRRDAGFIAAQTATALPVEGICDQTLNQDDRDELNGFAFAARPLESAQYALRRYLSVYPGAPRVLHDVAEQGLYASGLAARYGLPGRKALLAYCRQVLGGLLRTGGQPTKK</sequence>
<dbReference type="PROSITE" id="PS51186">
    <property type="entry name" value="GNAT"/>
    <property type="match status" value="1"/>
</dbReference>
<keyword evidence="2 9" id="KW-0820">tRNA-binding</keyword>
<evidence type="ECO:0000256" key="7">
    <source>
        <dbReference type="ARBA" id="ARBA00022884"/>
    </source>
</evidence>
<dbReference type="InterPro" id="IPR024914">
    <property type="entry name" value="tRNA_acetyltr_TmcA"/>
</dbReference>
<feature type="domain" description="N-acetyltransferase" evidence="10">
    <location>
        <begin position="357"/>
        <end position="534"/>
    </location>
</feature>
<dbReference type="Proteomes" id="UP000254848">
    <property type="component" value="Unassembled WGS sequence"/>
</dbReference>
<dbReference type="InterPro" id="IPR000182">
    <property type="entry name" value="GNAT_dom"/>
</dbReference>
<feature type="binding site" evidence="9">
    <location>
        <position position="176"/>
    </location>
    <ligand>
        <name>ATP</name>
        <dbReference type="ChEBI" id="CHEBI:30616"/>
    </ligand>
</feature>
<keyword evidence="4 9" id="KW-0819">tRNA processing</keyword>
<dbReference type="PANTHER" id="PTHR10925">
    <property type="entry name" value="N-ACETYLTRANSFERASE 10"/>
    <property type="match status" value="1"/>
</dbReference>
<dbReference type="InterPro" id="IPR013562">
    <property type="entry name" value="TmcA/NAT10_N"/>
</dbReference>
<protein>
    <recommendedName>
        <fullName evidence="9">tRNA(Met) cytidine acetyltransferase TmcA</fullName>
        <ecNumber evidence="9">2.3.1.193</ecNumber>
    </recommendedName>
</protein>
<evidence type="ECO:0000256" key="4">
    <source>
        <dbReference type="ARBA" id="ARBA00022694"/>
    </source>
</evidence>
<dbReference type="Gene3D" id="3.40.50.300">
    <property type="entry name" value="P-loop containing nucleotide triphosphate hydrolases"/>
    <property type="match status" value="1"/>
</dbReference>
<dbReference type="InterPro" id="IPR027417">
    <property type="entry name" value="P-loop_NTPase"/>
</dbReference>
<dbReference type="Gene3D" id="3.40.50.11040">
    <property type="match status" value="1"/>
</dbReference>
<keyword evidence="8 9" id="KW-0012">Acyltransferase</keyword>
<dbReference type="InterPro" id="IPR016181">
    <property type="entry name" value="Acyl_CoA_acyltransferase"/>
</dbReference>
<dbReference type="AlphaFoldDB" id="A0A370QRZ2"/>
<comment type="caution">
    <text evidence="11">The sequence shown here is derived from an EMBL/GenBank/DDBJ whole genome shotgun (WGS) entry which is preliminary data.</text>
</comment>
<dbReference type="PANTHER" id="PTHR10925:SF5">
    <property type="entry name" value="RNA CYTIDINE ACETYLTRANSFERASE"/>
    <property type="match status" value="1"/>
</dbReference>
<proteinExistence type="inferred from homology"/>
<evidence type="ECO:0000256" key="8">
    <source>
        <dbReference type="ARBA" id="ARBA00023315"/>
    </source>
</evidence>
<keyword evidence="1 9" id="KW-0963">Cytoplasm</keyword>
<dbReference type="Pfam" id="PF13718">
    <property type="entry name" value="GNAT_acetyltr_2"/>
    <property type="match status" value="2"/>
</dbReference>
<dbReference type="InterPro" id="IPR032672">
    <property type="entry name" value="TmcA/NAT10/Kre33"/>
</dbReference>
<dbReference type="GO" id="GO:0005524">
    <property type="term" value="F:ATP binding"/>
    <property type="evidence" value="ECO:0007669"/>
    <property type="project" value="UniProtKB-UniRule"/>
</dbReference>